<dbReference type="InterPro" id="IPR051911">
    <property type="entry name" value="SDR_oxidoreductase"/>
</dbReference>
<comment type="similarity">
    <text evidence="1 3">Belongs to the short-chain dehydrogenases/reductases (SDR) family.</text>
</comment>
<dbReference type="PRINTS" id="PR00081">
    <property type="entry name" value="GDHRDH"/>
</dbReference>
<accession>A0ABQ4A278</accession>
<dbReference type="RefSeq" id="WP_203841945.1">
    <property type="nucleotide sequence ID" value="NZ_BAAATV010000015.1"/>
</dbReference>
<sequence>MSKVWFFTGTASGFGNLWARAALERGDRVVATSRNTAPLDDLVSQFGESMLALELDVTDREGVFAAVEEAVRRFGRIDIAVNNAGYGHVGMVEEVTERELRQQLETNFFGAVWVTQAVLPVLRRQGGGHLIQVTSEGGVRAYPGFGAYHASKWAVEGLTEALTQEIEDFGIHITLVEPGPFATDFASRGLRVSAPLPDYDQVRTATAPDFRIGDPAATVPAILALADASNPPSRLILGDVFPEIEAIYEQRLKTWRDWQPVSRAAFGA</sequence>
<dbReference type="Proteomes" id="UP000603200">
    <property type="component" value="Unassembled WGS sequence"/>
</dbReference>
<reference evidence="4 5" key="1">
    <citation type="submission" date="2021-01" db="EMBL/GenBank/DDBJ databases">
        <title>Whole genome shotgun sequence of Actinoplanes humidus NBRC 14915.</title>
        <authorList>
            <person name="Komaki H."/>
            <person name="Tamura T."/>
        </authorList>
    </citation>
    <scope>NUCLEOTIDE SEQUENCE [LARGE SCALE GENOMIC DNA]</scope>
    <source>
        <strain evidence="4 5">NBRC 14915</strain>
    </source>
</reference>
<dbReference type="PANTHER" id="PTHR43976:SF16">
    <property type="entry name" value="SHORT-CHAIN DEHYDROGENASE_REDUCTASE FAMILY PROTEIN"/>
    <property type="match status" value="1"/>
</dbReference>
<evidence type="ECO:0000256" key="2">
    <source>
        <dbReference type="ARBA" id="ARBA00023002"/>
    </source>
</evidence>
<name>A0ABQ4A278_9ACTN</name>
<dbReference type="Gene3D" id="3.40.50.720">
    <property type="entry name" value="NAD(P)-binding Rossmann-like Domain"/>
    <property type="match status" value="1"/>
</dbReference>
<dbReference type="EMBL" id="BOMN01000114">
    <property type="protein sequence ID" value="GIE24962.1"/>
    <property type="molecule type" value="Genomic_DNA"/>
</dbReference>
<dbReference type="NCBIfam" id="NF006114">
    <property type="entry name" value="PRK08263.1"/>
    <property type="match status" value="1"/>
</dbReference>
<dbReference type="Pfam" id="PF00106">
    <property type="entry name" value="adh_short"/>
    <property type="match status" value="1"/>
</dbReference>
<dbReference type="InterPro" id="IPR002347">
    <property type="entry name" value="SDR_fam"/>
</dbReference>
<organism evidence="4 5">
    <name type="scientific">Winogradskya humida</name>
    <dbReference type="NCBI Taxonomy" id="113566"/>
    <lineage>
        <taxon>Bacteria</taxon>
        <taxon>Bacillati</taxon>
        <taxon>Actinomycetota</taxon>
        <taxon>Actinomycetes</taxon>
        <taxon>Micromonosporales</taxon>
        <taxon>Micromonosporaceae</taxon>
        <taxon>Winogradskya</taxon>
    </lineage>
</organism>
<comment type="caution">
    <text evidence="4">The sequence shown here is derived from an EMBL/GenBank/DDBJ whole genome shotgun (WGS) entry which is preliminary data.</text>
</comment>
<proteinExistence type="inferred from homology"/>
<dbReference type="SUPFAM" id="SSF51735">
    <property type="entry name" value="NAD(P)-binding Rossmann-fold domains"/>
    <property type="match status" value="1"/>
</dbReference>
<protein>
    <submittedName>
        <fullName evidence="4">Short-chain dehydrogenase/reductase</fullName>
    </submittedName>
</protein>
<keyword evidence="5" id="KW-1185">Reference proteome</keyword>
<dbReference type="InterPro" id="IPR036291">
    <property type="entry name" value="NAD(P)-bd_dom_sf"/>
</dbReference>
<dbReference type="PANTHER" id="PTHR43976">
    <property type="entry name" value="SHORT CHAIN DEHYDROGENASE"/>
    <property type="match status" value="1"/>
</dbReference>
<dbReference type="PRINTS" id="PR00080">
    <property type="entry name" value="SDRFAMILY"/>
</dbReference>
<dbReference type="CDD" id="cd05374">
    <property type="entry name" value="17beta-HSD-like_SDR_c"/>
    <property type="match status" value="1"/>
</dbReference>
<evidence type="ECO:0000256" key="1">
    <source>
        <dbReference type="ARBA" id="ARBA00006484"/>
    </source>
</evidence>
<evidence type="ECO:0000256" key="3">
    <source>
        <dbReference type="RuleBase" id="RU000363"/>
    </source>
</evidence>
<evidence type="ECO:0000313" key="4">
    <source>
        <dbReference type="EMBL" id="GIE24962.1"/>
    </source>
</evidence>
<keyword evidence="2" id="KW-0560">Oxidoreductase</keyword>
<evidence type="ECO:0000313" key="5">
    <source>
        <dbReference type="Proteomes" id="UP000603200"/>
    </source>
</evidence>
<gene>
    <name evidence="4" type="ORF">Ahu01nite_080640</name>
</gene>